<dbReference type="OrthoDB" id="10259499at2759"/>
<dbReference type="OMA" id="IKAMTGN"/>
<evidence type="ECO:0000313" key="2">
    <source>
        <dbReference type="EMBL" id="EFC41823.1"/>
    </source>
</evidence>
<gene>
    <name evidence="2" type="ORF">NAEGRDRAFT_58715</name>
</gene>
<keyword evidence="3" id="KW-1185">Reference proteome</keyword>
<dbReference type="InParanoid" id="D2VMY3"/>
<dbReference type="Proteomes" id="UP000006671">
    <property type="component" value="Unassembled WGS sequence"/>
</dbReference>
<evidence type="ECO:0000313" key="3">
    <source>
        <dbReference type="Proteomes" id="UP000006671"/>
    </source>
</evidence>
<dbReference type="AlphaFoldDB" id="D2VMY3"/>
<dbReference type="GeneID" id="8851538"/>
<dbReference type="PANTHER" id="PTHR37332">
    <property type="entry name" value="EXPRESSED PROTEIN"/>
    <property type="match status" value="1"/>
</dbReference>
<feature type="compositionally biased region" description="Basic and acidic residues" evidence="1">
    <location>
        <begin position="350"/>
        <end position="362"/>
    </location>
</feature>
<dbReference type="RefSeq" id="XP_002674567.1">
    <property type="nucleotide sequence ID" value="XM_002674521.1"/>
</dbReference>
<feature type="region of interest" description="Disordered" evidence="1">
    <location>
        <begin position="58"/>
        <end position="104"/>
    </location>
</feature>
<dbReference type="EMBL" id="GG738883">
    <property type="protein sequence ID" value="EFC41823.1"/>
    <property type="molecule type" value="Genomic_DNA"/>
</dbReference>
<dbReference type="eggNOG" id="ENOG502RYUG">
    <property type="taxonomic scope" value="Eukaryota"/>
</dbReference>
<reference evidence="2 3" key="1">
    <citation type="journal article" date="2010" name="Cell">
        <title>The genome of Naegleria gruberi illuminates early eukaryotic versatility.</title>
        <authorList>
            <person name="Fritz-Laylin L.K."/>
            <person name="Prochnik S.E."/>
            <person name="Ginger M.L."/>
            <person name="Dacks J.B."/>
            <person name="Carpenter M.L."/>
            <person name="Field M.C."/>
            <person name="Kuo A."/>
            <person name="Paredez A."/>
            <person name="Chapman J."/>
            <person name="Pham J."/>
            <person name="Shu S."/>
            <person name="Neupane R."/>
            <person name="Cipriano M."/>
            <person name="Mancuso J."/>
            <person name="Tu H."/>
            <person name="Salamov A."/>
            <person name="Lindquist E."/>
            <person name="Shapiro H."/>
            <person name="Lucas S."/>
            <person name="Grigoriev I.V."/>
            <person name="Cande W.Z."/>
            <person name="Fulton C."/>
            <person name="Rokhsar D.S."/>
            <person name="Dawson S.C."/>
        </authorList>
    </citation>
    <scope>NUCLEOTIDE SEQUENCE [LARGE SCALE GENOMIC DNA]</scope>
    <source>
        <strain evidence="2 3">NEG-M</strain>
    </source>
</reference>
<dbReference type="VEuPathDB" id="AmoebaDB:NAEGRDRAFT_58715"/>
<sequence>MPVTTTSSPSNNIPADPQEIKKNNRLTVIQSNNQSFYSNMSSATTTEINSDSKLNQLSTLSTEEGSSGISRRTTPSSQTFGEGGIEGLSNLGRRGRRGSLEHEVKHPVALSKTLDQKVPLMEFIVQKRVENLEYIRKFHEGQVFWMNTVKVSPSEIEKAYQSQTLQKRLEQWFTLGMSMAPLIQIDNGYEFVRACSQLLEEFEYHFSNMAVQGMKILKAFTNNFVDDDTPPVITSQKTIKPSIHKSNGSVVYEFLQTPNIPCTLDYCQIIFSLCDLLIFVYRKFLDEANIGSSLHEYIVKLDGKIKNNFIGLISRDISALAIQIVKTKLSNVQNMFSLTPQVNNQPITKRKGDADDSQKQKDVDEWFVI</sequence>
<name>D2VMY3_NAEGR</name>
<feature type="region of interest" description="Disordered" evidence="1">
    <location>
        <begin position="343"/>
        <end position="362"/>
    </location>
</feature>
<organism evidence="3">
    <name type="scientific">Naegleria gruberi</name>
    <name type="common">Amoeba</name>
    <dbReference type="NCBI Taxonomy" id="5762"/>
    <lineage>
        <taxon>Eukaryota</taxon>
        <taxon>Discoba</taxon>
        <taxon>Heterolobosea</taxon>
        <taxon>Tetramitia</taxon>
        <taxon>Eutetramitia</taxon>
        <taxon>Vahlkampfiidae</taxon>
        <taxon>Naegleria</taxon>
    </lineage>
</organism>
<feature type="compositionally biased region" description="Polar residues" evidence="1">
    <location>
        <begin position="58"/>
        <end position="80"/>
    </location>
</feature>
<proteinExistence type="predicted"/>
<accession>D2VMY3</accession>
<dbReference type="KEGG" id="ngr:NAEGRDRAFT_58715"/>
<dbReference type="PANTHER" id="PTHR37332:SF1">
    <property type="entry name" value="ELMO DOMAIN-CONTAINING PROTEIN"/>
    <property type="match status" value="1"/>
</dbReference>
<evidence type="ECO:0000256" key="1">
    <source>
        <dbReference type="SAM" id="MobiDB-lite"/>
    </source>
</evidence>
<protein>
    <submittedName>
        <fullName evidence="2">Uncharacterized protein</fullName>
    </submittedName>
</protein>